<dbReference type="AlphaFoldDB" id="A0A1I6P7E8"/>
<proteinExistence type="predicted"/>
<protein>
    <submittedName>
        <fullName evidence="3">Uncharacterized protein</fullName>
    </submittedName>
</protein>
<accession>A0A1I6P7E8</accession>
<evidence type="ECO:0000256" key="1">
    <source>
        <dbReference type="SAM" id="MobiDB-lite"/>
    </source>
</evidence>
<name>A0A1I6P7E8_9ACTN</name>
<sequence>MRRAVAVAAVLAALTTACAGGPAADRAAQLGAAPGATPGEAPGGPDGDPPAEPPDREPGDEPADPVVIAPEHGTVAIAETVAEDLPPGLRRAAALPDGTLLLTPATGGTVHHLDPATGNLTAAGEVESTTGEMTIVDIAASEEAVYIAYEGAQSNRISRYTYEAGTLRPTGSAAARDLPRGAGLMTFGPDGLLYASTGPSGDILRIDPARPAGTTTFSTGHTDLRGLAWDPMGVLWTVDPGNGSTTDISPVVPEQPLPPADTTVPAAEDPTDVAQLAGSLWMTTTAGTLWRYPLPNASPEPFLTDDLGPLTAVLPTPDGEDLWLLTETSLLRLTVT</sequence>
<gene>
    <name evidence="3" type="ORF">SAMN05444716_101321</name>
</gene>
<feature type="compositionally biased region" description="Low complexity" evidence="1">
    <location>
        <begin position="29"/>
        <end position="40"/>
    </location>
</feature>
<dbReference type="InterPro" id="IPR011042">
    <property type="entry name" value="6-blade_b-propeller_TolB-like"/>
</dbReference>
<dbReference type="STRING" id="1176198.SAMN05444716_101321"/>
<keyword evidence="4" id="KW-1185">Reference proteome</keyword>
<dbReference type="Proteomes" id="UP000198873">
    <property type="component" value="Unassembled WGS sequence"/>
</dbReference>
<evidence type="ECO:0000313" key="3">
    <source>
        <dbReference type="EMBL" id="SFS36050.1"/>
    </source>
</evidence>
<dbReference type="Gene3D" id="2.120.10.30">
    <property type="entry name" value="TolB, C-terminal domain"/>
    <property type="match status" value="1"/>
</dbReference>
<dbReference type="PROSITE" id="PS51257">
    <property type="entry name" value="PROKAR_LIPOPROTEIN"/>
    <property type="match status" value="1"/>
</dbReference>
<dbReference type="RefSeq" id="WP_093841933.1">
    <property type="nucleotide sequence ID" value="NZ_FPAB01000001.1"/>
</dbReference>
<keyword evidence="2" id="KW-0732">Signal</keyword>
<feature type="chain" id="PRO_5011694048" evidence="2">
    <location>
        <begin position="20"/>
        <end position="336"/>
    </location>
</feature>
<feature type="signal peptide" evidence="2">
    <location>
        <begin position="1"/>
        <end position="19"/>
    </location>
</feature>
<dbReference type="SUPFAM" id="SSF63829">
    <property type="entry name" value="Calcium-dependent phosphotriesterase"/>
    <property type="match status" value="1"/>
</dbReference>
<dbReference type="EMBL" id="FPAB01000001">
    <property type="protein sequence ID" value="SFS36050.1"/>
    <property type="molecule type" value="Genomic_DNA"/>
</dbReference>
<evidence type="ECO:0000313" key="4">
    <source>
        <dbReference type="Proteomes" id="UP000198873"/>
    </source>
</evidence>
<reference evidence="4" key="1">
    <citation type="submission" date="2016-10" db="EMBL/GenBank/DDBJ databases">
        <authorList>
            <person name="Varghese N."/>
            <person name="Submissions S."/>
        </authorList>
    </citation>
    <scope>NUCLEOTIDE SEQUENCE [LARGE SCALE GENOMIC DNA]</scope>
    <source>
        <strain evidence="4">CGMCC 4.7047</strain>
    </source>
</reference>
<organism evidence="3 4">
    <name type="scientific">Streptomyces harbinensis</name>
    <dbReference type="NCBI Taxonomy" id="1176198"/>
    <lineage>
        <taxon>Bacteria</taxon>
        <taxon>Bacillati</taxon>
        <taxon>Actinomycetota</taxon>
        <taxon>Actinomycetes</taxon>
        <taxon>Kitasatosporales</taxon>
        <taxon>Streptomycetaceae</taxon>
        <taxon>Streptomyces</taxon>
    </lineage>
</organism>
<feature type="region of interest" description="Disordered" evidence="1">
    <location>
        <begin position="29"/>
        <end position="66"/>
    </location>
</feature>
<evidence type="ECO:0000256" key="2">
    <source>
        <dbReference type="SAM" id="SignalP"/>
    </source>
</evidence>